<evidence type="ECO:0000313" key="1">
    <source>
        <dbReference type="EMBL" id="GBO17703.1"/>
    </source>
</evidence>
<keyword evidence="2" id="KW-1185">Reference proteome</keyword>
<sequence>MFIEIPSNLDNSSWTDYYTPHVKEVAKWLRNTLRLAVTSLIRPKSPDIVIDHQQVALQCAVRRDLLRTTPMDLRGLPTEIHGVKTSRTFRQVNTPCRHCCITSVCSLLDR</sequence>
<proteinExistence type="predicted"/>
<accession>A0A4Y2UXS7</accession>
<dbReference type="Proteomes" id="UP000499080">
    <property type="component" value="Unassembled WGS sequence"/>
</dbReference>
<organism evidence="1 2">
    <name type="scientific">Araneus ventricosus</name>
    <name type="common">Orbweaver spider</name>
    <name type="synonym">Epeira ventricosa</name>
    <dbReference type="NCBI Taxonomy" id="182803"/>
    <lineage>
        <taxon>Eukaryota</taxon>
        <taxon>Metazoa</taxon>
        <taxon>Ecdysozoa</taxon>
        <taxon>Arthropoda</taxon>
        <taxon>Chelicerata</taxon>
        <taxon>Arachnida</taxon>
        <taxon>Araneae</taxon>
        <taxon>Araneomorphae</taxon>
        <taxon>Entelegynae</taxon>
        <taxon>Araneoidea</taxon>
        <taxon>Araneidae</taxon>
        <taxon>Araneus</taxon>
    </lineage>
</organism>
<comment type="caution">
    <text evidence="1">The sequence shown here is derived from an EMBL/GenBank/DDBJ whole genome shotgun (WGS) entry which is preliminary data.</text>
</comment>
<evidence type="ECO:0000313" key="2">
    <source>
        <dbReference type="Proteomes" id="UP000499080"/>
    </source>
</evidence>
<dbReference type="EMBL" id="BGPR01041433">
    <property type="protein sequence ID" value="GBO17703.1"/>
    <property type="molecule type" value="Genomic_DNA"/>
</dbReference>
<dbReference type="AlphaFoldDB" id="A0A4Y2UXS7"/>
<reference evidence="1 2" key="1">
    <citation type="journal article" date="2019" name="Sci. Rep.">
        <title>Orb-weaving spider Araneus ventricosus genome elucidates the spidroin gene catalogue.</title>
        <authorList>
            <person name="Kono N."/>
            <person name="Nakamura H."/>
            <person name="Ohtoshi R."/>
            <person name="Moran D.A.P."/>
            <person name="Shinohara A."/>
            <person name="Yoshida Y."/>
            <person name="Fujiwara M."/>
            <person name="Mori M."/>
            <person name="Tomita M."/>
            <person name="Arakawa K."/>
        </authorList>
    </citation>
    <scope>NUCLEOTIDE SEQUENCE [LARGE SCALE GENOMIC DNA]</scope>
</reference>
<name>A0A4Y2UXS7_ARAVE</name>
<gene>
    <name evidence="1" type="ORF">AVEN_172886_1</name>
</gene>
<protein>
    <submittedName>
        <fullName evidence="1">Uncharacterized protein</fullName>
    </submittedName>
</protein>